<keyword evidence="2 5" id="KW-0812">Transmembrane</keyword>
<dbReference type="Pfam" id="PF02932">
    <property type="entry name" value="Neur_chan_memb"/>
    <property type="match status" value="1"/>
</dbReference>
<evidence type="ECO:0000256" key="1">
    <source>
        <dbReference type="ARBA" id="ARBA00004141"/>
    </source>
</evidence>
<dbReference type="PRINTS" id="PR00252">
    <property type="entry name" value="NRIONCHANNEL"/>
</dbReference>
<reference evidence="8 9" key="1">
    <citation type="submission" date="2020-06" db="EMBL/GenBank/DDBJ databases">
        <authorList>
            <person name="Li R."/>
            <person name="Bekaert M."/>
        </authorList>
    </citation>
    <scope>NUCLEOTIDE SEQUENCE [LARGE SCALE GENOMIC DNA]</scope>
    <source>
        <strain evidence="9">wild</strain>
    </source>
</reference>
<dbReference type="InterPro" id="IPR006029">
    <property type="entry name" value="Neurotrans-gated_channel_TM"/>
</dbReference>
<dbReference type="Gene3D" id="1.20.58.390">
    <property type="entry name" value="Neurotransmitter-gated ion-channel transmembrane domain"/>
    <property type="match status" value="1"/>
</dbReference>
<feature type="transmembrane region" description="Helical" evidence="5">
    <location>
        <begin position="223"/>
        <end position="248"/>
    </location>
</feature>
<dbReference type="InterPro" id="IPR036734">
    <property type="entry name" value="Neur_chan_lig-bd_sf"/>
</dbReference>
<dbReference type="InterPro" id="IPR006202">
    <property type="entry name" value="Neur_chan_lig-bd"/>
</dbReference>
<comment type="subcellular location">
    <subcellularLocation>
        <location evidence="1">Membrane</location>
        <topology evidence="1">Multi-pass membrane protein</topology>
    </subcellularLocation>
</comment>
<dbReference type="FunFam" id="2.70.170.10:FF:000028">
    <property type="entry name" value="AcetylCholine Receptor"/>
    <property type="match status" value="1"/>
</dbReference>
<dbReference type="GO" id="GO:0016020">
    <property type="term" value="C:membrane"/>
    <property type="evidence" value="ECO:0007669"/>
    <property type="project" value="UniProtKB-SubCell"/>
</dbReference>
<protein>
    <recommendedName>
        <fullName evidence="10">CHRNN</fullName>
    </recommendedName>
</protein>
<evidence type="ECO:0000313" key="9">
    <source>
        <dbReference type="Proteomes" id="UP000507470"/>
    </source>
</evidence>
<gene>
    <name evidence="8" type="ORF">MCOR_58182</name>
</gene>
<evidence type="ECO:0000256" key="3">
    <source>
        <dbReference type="ARBA" id="ARBA00022989"/>
    </source>
</evidence>
<keyword evidence="4 5" id="KW-0472">Membrane</keyword>
<organism evidence="8 9">
    <name type="scientific">Mytilus coruscus</name>
    <name type="common">Sea mussel</name>
    <dbReference type="NCBI Taxonomy" id="42192"/>
    <lineage>
        <taxon>Eukaryota</taxon>
        <taxon>Metazoa</taxon>
        <taxon>Spiralia</taxon>
        <taxon>Lophotrochozoa</taxon>
        <taxon>Mollusca</taxon>
        <taxon>Bivalvia</taxon>
        <taxon>Autobranchia</taxon>
        <taxon>Pteriomorphia</taxon>
        <taxon>Mytilida</taxon>
        <taxon>Mytiloidea</taxon>
        <taxon>Mytilidae</taxon>
        <taxon>Mytilinae</taxon>
        <taxon>Mytilus</taxon>
    </lineage>
</organism>
<feature type="transmembrane region" description="Helical" evidence="5">
    <location>
        <begin position="285"/>
        <end position="305"/>
    </location>
</feature>
<dbReference type="GO" id="GO:0005230">
    <property type="term" value="F:extracellular ligand-gated monoatomic ion channel activity"/>
    <property type="evidence" value="ECO:0007669"/>
    <property type="project" value="InterPro"/>
</dbReference>
<dbReference type="Gene3D" id="2.70.170.10">
    <property type="entry name" value="Neurotransmitter-gated ion-channel ligand-binding domain"/>
    <property type="match status" value="1"/>
</dbReference>
<name>A0A6J8F396_MYTCO</name>
<feature type="transmembrane region" description="Helical" evidence="5">
    <location>
        <begin position="254"/>
        <end position="273"/>
    </location>
</feature>
<evidence type="ECO:0000256" key="2">
    <source>
        <dbReference type="ARBA" id="ARBA00022692"/>
    </source>
</evidence>
<proteinExistence type="predicted"/>
<dbReference type="CDD" id="cd19051">
    <property type="entry name" value="LGIC_TM_cation"/>
    <property type="match status" value="1"/>
</dbReference>
<dbReference type="InterPro" id="IPR038050">
    <property type="entry name" value="Neuro_actylchol_rec"/>
</dbReference>
<keyword evidence="9" id="KW-1185">Reference proteome</keyword>
<evidence type="ECO:0000256" key="4">
    <source>
        <dbReference type="ARBA" id="ARBA00023136"/>
    </source>
</evidence>
<dbReference type="AlphaFoldDB" id="A0A6J8F396"/>
<dbReference type="SUPFAM" id="SSF90112">
    <property type="entry name" value="Neurotransmitter-gated ion-channel transmembrane pore"/>
    <property type="match status" value="1"/>
</dbReference>
<feature type="domain" description="Neurotransmitter-gated ion-channel ligand-binding" evidence="6">
    <location>
        <begin position="21"/>
        <end position="200"/>
    </location>
</feature>
<keyword evidence="3 5" id="KW-1133">Transmembrane helix</keyword>
<dbReference type="Pfam" id="PF02931">
    <property type="entry name" value="Neur_chan_LBD"/>
    <property type="match status" value="1"/>
</dbReference>
<evidence type="ECO:0008006" key="10">
    <source>
        <dbReference type="Google" id="ProtNLM"/>
    </source>
</evidence>
<dbReference type="InterPro" id="IPR006201">
    <property type="entry name" value="Neur_channel"/>
</dbReference>
<dbReference type="OrthoDB" id="8182187at2759"/>
<feature type="domain" description="Neurotransmitter-gated ion-channel transmembrane" evidence="7">
    <location>
        <begin position="229"/>
        <end position="290"/>
    </location>
</feature>
<dbReference type="PANTHER" id="PTHR18945">
    <property type="entry name" value="NEUROTRANSMITTER GATED ION CHANNEL"/>
    <property type="match status" value="1"/>
</dbReference>
<evidence type="ECO:0000256" key="5">
    <source>
        <dbReference type="SAM" id="Phobius"/>
    </source>
</evidence>
<evidence type="ECO:0000313" key="8">
    <source>
        <dbReference type="EMBL" id="CAC5426483.1"/>
    </source>
</evidence>
<evidence type="ECO:0000259" key="6">
    <source>
        <dbReference type="Pfam" id="PF02931"/>
    </source>
</evidence>
<dbReference type="InterPro" id="IPR036719">
    <property type="entry name" value="Neuro-gated_channel_TM_sf"/>
</dbReference>
<accession>A0A6J8F396</accession>
<dbReference type="EMBL" id="CACVKT020010430">
    <property type="protein sequence ID" value="CAC5426483.1"/>
    <property type="molecule type" value="Genomic_DNA"/>
</dbReference>
<dbReference type="GO" id="GO:0004888">
    <property type="term" value="F:transmembrane signaling receptor activity"/>
    <property type="evidence" value="ECO:0007669"/>
    <property type="project" value="InterPro"/>
</dbReference>
<dbReference type="CDD" id="cd18989">
    <property type="entry name" value="LGIC_ECD_cation"/>
    <property type="match status" value="1"/>
</dbReference>
<evidence type="ECO:0000259" key="7">
    <source>
        <dbReference type="Pfam" id="PF02932"/>
    </source>
</evidence>
<sequence length="518" mass="57817">MYVLILLVFDIVHGQNLTVAKALYTDLINGYKKELMPMANFSEPLSIGLSIYLMSFNSFEEVDETLSVTSVVSLSWIDSSLKWDPAAYGNLTTLALDPVDIWLPPLFLLNGVKKLEPIGGDTKFHVTVDSNGEVNYSPGGVLDAKCPTDISKFPFDVQTCDLQFVPWGLTLQYVRLYPEFEHIQLQYFTSHSDWKIIDHSTYLLDIGGLGCIWANMKIKRQPLYYAVMTILPTLLFSLLNPLVFVLPVESGERVSLSITILLSYAIFLTLVSASIPTSSNPMCTLLTVMIAIIAISGLIVLGSIVSVRKKSFEIFIDIQLRDIFYNIRKSKVTRLKKMNELNTNISNDLDKETYRYAAGQSYTHIGYSTRYVGPANTLCLPNDPELSSISITSSWSLLFGTEYEKNEFAPDSADNNVPCAVCRNNHASSSIMIPGRHSCYSGWMQEYNGILASGHIGITASSYICMDTNPEYISSGEKNEDGHLFYVVGLKYGPLPCPSYHDNRRVNCVVCSKKINKN</sequence>
<dbReference type="Proteomes" id="UP000507470">
    <property type="component" value="Unassembled WGS sequence"/>
</dbReference>
<dbReference type="SUPFAM" id="SSF63712">
    <property type="entry name" value="Nicotinic receptor ligand binding domain-like"/>
    <property type="match status" value="1"/>
</dbReference>